<comment type="caution">
    <text evidence="1">The sequence shown here is derived from an EMBL/GenBank/DDBJ whole genome shotgun (WGS) entry which is preliminary data.</text>
</comment>
<reference evidence="1 2" key="1">
    <citation type="submission" date="2019-08" db="EMBL/GenBank/DDBJ databases">
        <title>Five species of Acinetobacter isolated from floral nectar and animal pollinators.</title>
        <authorList>
            <person name="Hendry T.A."/>
        </authorList>
    </citation>
    <scope>NUCLEOTIDE SEQUENCE [LARGE SCALE GENOMIC DNA]</scope>
    <source>
        <strain evidence="1 2">MD18.27</strain>
    </source>
</reference>
<keyword evidence="2" id="KW-1185">Reference proteome</keyword>
<name>A0ABU6DQX3_9GAMM</name>
<protein>
    <submittedName>
        <fullName evidence="1">Uncharacterized protein</fullName>
    </submittedName>
</protein>
<gene>
    <name evidence="1" type="ORF">I2F25_04205</name>
</gene>
<organism evidence="1 2">
    <name type="scientific">Acinetobacter pollinis</name>
    <dbReference type="NCBI Taxonomy" id="2605270"/>
    <lineage>
        <taxon>Bacteria</taxon>
        <taxon>Pseudomonadati</taxon>
        <taxon>Pseudomonadota</taxon>
        <taxon>Gammaproteobacteria</taxon>
        <taxon>Moraxellales</taxon>
        <taxon>Moraxellaceae</taxon>
        <taxon>Acinetobacter</taxon>
    </lineage>
</organism>
<dbReference type="EMBL" id="VTDN01000003">
    <property type="protein sequence ID" value="MEB5476261.1"/>
    <property type="molecule type" value="Genomic_DNA"/>
</dbReference>
<evidence type="ECO:0000313" key="1">
    <source>
        <dbReference type="EMBL" id="MEB5476261.1"/>
    </source>
</evidence>
<accession>A0ABU6DQX3</accession>
<sequence length="217" mass="25168">MAHFGFVPSEHLLIKIQEIIQKKNHSEALYPLRDEIALLINQEIIQVLLTRVIADFPQSEKRETAEKLAQFIESSVATLLKQLLGKAPNKTVQQSIQFSKKSLFKKDNVYHVGQHLESHITINLKENFNQLQQGKKVDLILLSEHYKLFADETIRYYMHDFYQTLDLGMIKKKIADMGCTAIRKAVHIAIDKIIPRLNKEELKIIASHHDKLFFNEP</sequence>
<evidence type="ECO:0000313" key="2">
    <source>
        <dbReference type="Proteomes" id="UP001339883"/>
    </source>
</evidence>
<proteinExistence type="predicted"/>
<dbReference type="RefSeq" id="WP_195772944.1">
    <property type="nucleotide sequence ID" value="NZ_VTDN01000003.1"/>
</dbReference>
<dbReference type="Proteomes" id="UP001339883">
    <property type="component" value="Unassembled WGS sequence"/>
</dbReference>